<accession>A0A6L9Q849</accession>
<dbReference type="RefSeq" id="WP_163053212.1">
    <property type="nucleotide sequence ID" value="NZ_JAAGLI010000093.1"/>
</dbReference>
<proteinExistence type="predicted"/>
<evidence type="ECO:0000313" key="3">
    <source>
        <dbReference type="Proteomes" id="UP000475532"/>
    </source>
</evidence>
<dbReference type="EMBL" id="JAAGLI010000093">
    <property type="protein sequence ID" value="NEA21587.1"/>
    <property type="molecule type" value="Genomic_DNA"/>
</dbReference>
<dbReference type="Proteomes" id="UP000475532">
    <property type="component" value="Unassembled WGS sequence"/>
</dbReference>
<evidence type="ECO:0000313" key="1">
    <source>
        <dbReference type="EMBL" id="NEA21587.1"/>
    </source>
</evidence>
<reference evidence="1 3" key="1">
    <citation type="submission" date="2020-01" db="EMBL/GenBank/DDBJ databases">
        <title>Insect and environment-associated Actinomycetes.</title>
        <authorList>
            <person name="Currrie C."/>
            <person name="Chevrette M."/>
            <person name="Carlson C."/>
            <person name="Stubbendieck R."/>
            <person name="Wendt-Pienkowski E."/>
        </authorList>
    </citation>
    <scope>NUCLEOTIDE SEQUENCE [LARGE SCALE GENOMIC DNA]</scope>
    <source>
        <strain evidence="1 3">SID10258</strain>
    </source>
</reference>
<dbReference type="EMBL" id="JAAGLI010000213">
    <property type="protein sequence ID" value="NEA22547.1"/>
    <property type="molecule type" value="Genomic_DNA"/>
</dbReference>
<name>A0A6L9Q849_9ACTN</name>
<organism evidence="1 3">
    <name type="scientific">Actinomadura bangladeshensis</name>
    <dbReference type="NCBI Taxonomy" id="453573"/>
    <lineage>
        <taxon>Bacteria</taxon>
        <taxon>Bacillati</taxon>
        <taxon>Actinomycetota</taxon>
        <taxon>Actinomycetes</taxon>
        <taxon>Streptosporangiales</taxon>
        <taxon>Thermomonosporaceae</taxon>
        <taxon>Actinomadura</taxon>
    </lineage>
</organism>
<comment type="caution">
    <text evidence="1">The sequence shown here is derived from an EMBL/GenBank/DDBJ whole genome shotgun (WGS) entry which is preliminary data.</text>
</comment>
<gene>
    <name evidence="1" type="ORF">G3I70_03605</name>
    <name evidence="2" type="ORF">G3I70_08595</name>
</gene>
<sequence length="68" mass="7791">MVDLKSHILNLLKAVRENGDLRNQVFVAREALTKIYAAGFEDGQRAERDDQFVVHHLTTTAKESDHDR</sequence>
<evidence type="ECO:0000313" key="2">
    <source>
        <dbReference type="EMBL" id="NEA22547.1"/>
    </source>
</evidence>
<protein>
    <submittedName>
        <fullName evidence="1">Uncharacterized protein</fullName>
    </submittedName>
</protein>
<dbReference type="AlphaFoldDB" id="A0A6L9Q849"/>